<dbReference type="GeneID" id="36409274"/>
<proteinExistence type="predicted"/>
<sequence length="51" mass="5868">MCPNCMNSRFYDAIRTMFGKETAWIALLKSGIDFLGVRKRIYTNLSCSKIC</sequence>
<organism evidence="1 2">
    <name type="scientific">Plasmopara halstedii</name>
    <name type="common">Downy mildew of sunflower</name>
    <dbReference type="NCBI Taxonomy" id="4781"/>
    <lineage>
        <taxon>Eukaryota</taxon>
        <taxon>Sar</taxon>
        <taxon>Stramenopiles</taxon>
        <taxon>Oomycota</taxon>
        <taxon>Peronosporomycetes</taxon>
        <taxon>Peronosporales</taxon>
        <taxon>Peronosporaceae</taxon>
        <taxon>Plasmopara</taxon>
    </lineage>
</organism>
<evidence type="ECO:0000313" key="1">
    <source>
        <dbReference type="EMBL" id="CEG43940.1"/>
    </source>
</evidence>
<keyword evidence="2" id="KW-1185">Reference proteome</keyword>
<reference evidence="2" key="1">
    <citation type="submission" date="2014-09" db="EMBL/GenBank/DDBJ databases">
        <authorList>
            <person name="Sharma Rahul"/>
            <person name="Thines Marco"/>
        </authorList>
    </citation>
    <scope>NUCLEOTIDE SEQUENCE [LARGE SCALE GENOMIC DNA]</scope>
</reference>
<name>A0A0P1ARZ4_PLAHL</name>
<dbReference type="RefSeq" id="XP_024580309.1">
    <property type="nucleotide sequence ID" value="XM_024729986.1"/>
</dbReference>
<dbReference type="Proteomes" id="UP000054928">
    <property type="component" value="Unassembled WGS sequence"/>
</dbReference>
<dbReference type="EMBL" id="CCYD01000810">
    <property type="protein sequence ID" value="CEG43940.1"/>
    <property type="molecule type" value="Genomic_DNA"/>
</dbReference>
<evidence type="ECO:0000313" key="2">
    <source>
        <dbReference type="Proteomes" id="UP000054928"/>
    </source>
</evidence>
<protein>
    <submittedName>
        <fullName evidence="1">Uncharacterized protein</fullName>
    </submittedName>
</protein>
<dbReference type="AlphaFoldDB" id="A0A0P1ARZ4"/>
<accession>A0A0P1ARZ4</accession>